<evidence type="ECO:0000256" key="2">
    <source>
        <dbReference type="ARBA" id="ARBA00022448"/>
    </source>
</evidence>
<reference evidence="8 9" key="1">
    <citation type="submission" date="2019-12" db="EMBL/GenBank/DDBJ databases">
        <title>Defluviitalea raffinosedens, isolated from a biogas fermenter, genome sequencing and characterization.</title>
        <authorList>
            <person name="Rettenmaier R."/>
            <person name="Schneider M."/>
            <person name="Neuhaus K."/>
            <person name="Liebl W."/>
            <person name="Zverlov V."/>
        </authorList>
    </citation>
    <scope>NUCLEOTIDE SEQUENCE [LARGE SCALE GENOMIC DNA]</scope>
    <source>
        <strain evidence="8 9">249c-K6</strain>
    </source>
</reference>
<evidence type="ECO:0000256" key="4">
    <source>
        <dbReference type="ARBA" id="ARBA00022989"/>
    </source>
</evidence>
<dbReference type="PANTHER" id="PTHR43568">
    <property type="entry name" value="P PROTEIN"/>
    <property type="match status" value="1"/>
</dbReference>
<dbReference type="Pfam" id="PF03600">
    <property type="entry name" value="CitMHS"/>
    <property type="match status" value="1"/>
</dbReference>
<feature type="transmembrane region" description="Helical" evidence="6">
    <location>
        <begin position="348"/>
        <end position="371"/>
    </location>
</feature>
<evidence type="ECO:0000259" key="7">
    <source>
        <dbReference type="Pfam" id="PF03600"/>
    </source>
</evidence>
<evidence type="ECO:0000256" key="3">
    <source>
        <dbReference type="ARBA" id="ARBA00022692"/>
    </source>
</evidence>
<evidence type="ECO:0000313" key="8">
    <source>
        <dbReference type="EMBL" id="KAE9634873.1"/>
    </source>
</evidence>
<keyword evidence="5 6" id="KW-0472">Membrane</keyword>
<dbReference type="AlphaFoldDB" id="A0A7C8LDI2"/>
<dbReference type="EMBL" id="WSLF01000004">
    <property type="protein sequence ID" value="KAE9634873.1"/>
    <property type="molecule type" value="Genomic_DNA"/>
</dbReference>
<feature type="transmembrane region" description="Helical" evidence="6">
    <location>
        <begin position="313"/>
        <end position="336"/>
    </location>
</feature>
<feature type="transmembrane region" description="Helical" evidence="6">
    <location>
        <begin position="160"/>
        <end position="185"/>
    </location>
</feature>
<proteinExistence type="predicted"/>
<evidence type="ECO:0000256" key="5">
    <source>
        <dbReference type="ARBA" id="ARBA00023136"/>
    </source>
</evidence>
<evidence type="ECO:0000313" key="9">
    <source>
        <dbReference type="Proteomes" id="UP000483018"/>
    </source>
</evidence>
<keyword evidence="4 6" id="KW-1133">Transmembrane helix</keyword>
<feature type="transmembrane region" description="Helical" evidence="6">
    <location>
        <begin position="250"/>
        <end position="266"/>
    </location>
</feature>
<name>A0A7C8LDI2_9FIRM</name>
<keyword evidence="2" id="KW-0813">Transport</keyword>
<comment type="subcellular location">
    <subcellularLocation>
        <location evidence="1">Membrane</location>
        <topology evidence="1">Multi-pass membrane protein</topology>
    </subcellularLocation>
</comment>
<dbReference type="InterPro" id="IPR004680">
    <property type="entry name" value="Cit_transptr-like_dom"/>
</dbReference>
<dbReference type="Proteomes" id="UP000483018">
    <property type="component" value="Unassembled WGS sequence"/>
</dbReference>
<protein>
    <submittedName>
        <fullName evidence="8">Citrate transporter</fullName>
    </submittedName>
</protein>
<dbReference type="GO" id="GO:0055085">
    <property type="term" value="P:transmembrane transport"/>
    <property type="evidence" value="ECO:0007669"/>
    <property type="project" value="InterPro"/>
</dbReference>
<gene>
    <name evidence="8" type="ORF">GND95_06055</name>
</gene>
<sequence length="372" mass="41025">MMKAIIDYVKKEVVLCISFVLAFVSMVFVPLDVQYISYIDFHTLTILFCLMLVMAGLRNLGIFSMIGSWMLEKTNNVRSLSIVLVLLCFVFSMLITNDVALITFVPFAIDVLTMASLENYLIPTIVLQTIASNLGSMLTPIGNPQNLYLYSLSGMSMGKFIALMLPYTLVSLIGVLVACVILIDNKAVAVKVQSPRKLTEKGKSKAIVYLLLFFFALASVAHIISVYIVGIVTLIVVFLMDRKMLGKPDYALLLTFVFLFVFIGNMKRIPEIHSWLNSMIHGHELLISVFASQVISNVPAAILLSGFTDNISALIVGTNLGGLGTIIASMASLISFKYYGATEGKRNLAYLGLFTLLNIIFLAVLLLLHYII</sequence>
<accession>A0A7C8LDI2</accession>
<dbReference type="GO" id="GO:0016020">
    <property type="term" value="C:membrane"/>
    <property type="evidence" value="ECO:0007669"/>
    <property type="project" value="UniProtKB-SubCell"/>
</dbReference>
<comment type="caution">
    <text evidence="8">The sequence shown here is derived from an EMBL/GenBank/DDBJ whole genome shotgun (WGS) entry which is preliminary data.</text>
</comment>
<organism evidence="8 9">
    <name type="scientific">Defluviitalea raffinosedens</name>
    <dbReference type="NCBI Taxonomy" id="1450156"/>
    <lineage>
        <taxon>Bacteria</taxon>
        <taxon>Bacillati</taxon>
        <taxon>Bacillota</taxon>
        <taxon>Clostridia</taxon>
        <taxon>Lachnospirales</taxon>
        <taxon>Defluviitaleaceae</taxon>
        <taxon>Defluviitalea</taxon>
    </lineage>
</organism>
<dbReference type="PANTHER" id="PTHR43568:SF1">
    <property type="entry name" value="P PROTEIN"/>
    <property type="match status" value="1"/>
</dbReference>
<dbReference type="OrthoDB" id="3177666at2"/>
<feature type="transmembrane region" description="Helical" evidence="6">
    <location>
        <begin position="206"/>
        <end position="238"/>
    </location>
</feature>
<feature type="transmembrane region" description="Helical" evidence="6">
    <location>
        <begin position="12"/>
        <end position="31"/>
    </location>
</feature>
<feature type="transmembrane region" description="Helical" evidence="6">
    <location>
        <begin position="43"/>
        <end position="71"/>
    </location>
</feature>
<keyword evidence="9" id="KW-1185">Reference proteome</keyword>
<keyword evidence="3 6" id="KW-0812">Transmembrane</keyword>
<evidence type="ECO:0000256" key="6">
    <source>
        <dbReference type="SAM" id="Phobius"/>
    </source>
</evidence>
<dbReference type="InterPro" id="IPR051475">
    <property type="entry name" value="Diverse_Ion_Transporter"/>
</dbReference>
<dbReference type="RefSeq" id="WP_158740108.1">
    <property type="nucleotide sequence ID" value="NZ_JAFBEP010000007.1"/>
</dbReference>
<evidence type="ECO:0000256" key="1">
    <source>
        <dbReference type="ARBA" id="ARBA00004141"/>
    </source>
</evidence>
<feature type="transmembrane region" description="Helical" evidence="6">
    <location>
        <begin position="83"/>
        <end position="109"/>
    </location>
</feature>
<feature type="domain" description="Citrate transporter-like" evidence="7">
    <location>
        <begin position="20"/>
        <end position="304"/>
    </location>
</feature>
<feature type="transmembrane region" description="Helical" evidence="6">
    <location>
        <begin position="286"/>
        <end position="307"/>
    </location>
</feature>